<keyword evidence="1" id="KW-1133">Transmembrane helix</keyword>
<keyword evidence="1" id="KW-0472">Membrane</keyword>
<evidence type="ECO:0000313" key="2">
    <source>
        <dbReference type="EMBL" id="KXA31807.1"/>
    </source>
</evidence>
<organism evidence="2">
    <name type="scientific">Peptoniphilus harei</name>
    <dbReference type="NCBI Taxonomy" id="54005"/>
    <lineage>
        <taxon>Bacteria</taxon>
        <taxon>Bacillati</taxon>
        <taxon>Bacillota</taxon>
        <taxon>Tissierellia</taxon>
        <taxon>Tissierellales</taxon>
        <taxon>Peptoniphilaceae</taxon>
        <taxon>Peptoniphilus</taxon>
    </lineage>
</organism>
<gene>
    <name evidence="2" type="ORF">HMPREF3229_00057</name>
</gene>
<evidence type="ECO:0000313" key="3">
    <source>
        <dbReference type="Proteomes" id="UP000070174"/>
    </source>
</evidence>
<comment type="caution">
    <text evidence="2">The sequence shown here is derived from an EMBL/GenBank/DDBJ whole genome shotgun (WGS) entry which is preliminary data.</text>
</comment>
<accession>A0A133PSJ0</accession>
<dbReference type="PATRIC" id="fig|54005.3.peg.57"/>
<name>A0A133PSJ0_9FIRM</name>
<dbReference type="Proteomes" id="UP000070174">
    <property type="component" value="Unassembled WGS sequence"/>
</dbReference>
<reference evidence="2 3" key="1">
    <citation type="submission" date="2016-01" db="EMBL/GenBank/DDBJ databases">
        <authorList>
            <person name="Oliw E.H."/>
        </authorList>
    </citation>
    <scope>NUCLEOTIDE SEQUENCE [LARGE SCALE GENOMIC DNA]</scope>
    <source>
        <strain evidence="2 3">CMW7756A</strain>
    </source>
</reference>
<sequence length="59" mass="7012">MSKYFAKNLFFIISFMLIANGFIYYKTSSLDVRVLKMHALLLVAYFVWDFIFSKMKKGD</sequence>
<feature type="transmembrane region" description="Helical" evidence="1">
    <location>
        <begin position="37"/>
        <end position="53"/>
    </location>
</feature>
<protein>
    <submittedName>
        <fullName evidence="2">Uncharacterized protein</fullName>
    </submittedName>
</protein>
<keyword evidence="1" id="KW-0812">Transmembrane</keyword>
<dbReference type="EMBL" id="LRQE01000002">
    <property type="protein sequence ID" value="KXA31807.1"/>
    <property type="molecule type" value="Genomic_DNA"/>
</dbReference>
<dbReference type="AlphaFoldDB" id="A0A133PSJ0"/>
<evidence type="ECO:0000256" key="1">
    <source>
        <dbReference type="SAM" id="Phobius"/>
    </source>
</evidence>
<dbReference type="RefSeq" id="WP_060799360.1">
    <property type="nucleotide sequence ID" value="NZ_KQ957085.1"/>
</dbReference>
<feature type="transmembrane region" description="Helical" evidence="1">
    <location>
        <begin position="9"/>
        <end position="25"/>
    </location>
</feature>
<proteinExistence type="predicted"/>